<comment type="caution">
    <text evidence="2">The sequence shown here is derived from an EMBL/GenBank/DDBJ whole genome shotgun (WGS) entry which is preliminary data.</text>
</comment>
<dbReference type="EMBL" id="VWSG01000003">
    <property type="protein sequence ID" value="KAA5535872.1"/>
    <property type="molecule type" value="Genomic_DNA"/>
</dbReference>
<sequence length="307" mass="36755">MKIKTLLFSLILLPFLGNAQNTNLRKAILKSDLIVSINDYRMDTVRINDYTSKVFIHFDKIKKGNSWIYKNNLGSVTKKLSLWKLVDGEDFYSYLITDGGLCAGKVLEHGKVYSDLFFIKKEKSEYKIVLHFQSLEWEQLQKMEQQIKSLSSIEKIKNENERYTKTLDWFIENGLMPDNDFVDYYKEKQLIKDSIIYSESQYVKALQEFQNGKEELLPMLRSKYFNEVKTYYLQKMEDILKIDKPQWNDYYDFTNAFQSIINDELEYDSTDYLLYSSLTSDKFDEYDKRRIMKHLIEVFKDWELENN</sequence>
<evidence type="ECO:0008006" key="4">
    <source>
        <dbReference type="Google" id="ProtNLM"/>
    </source>
</evidence>
<feature type="signal peptide" evidence="1">
    <location>
        <begin position="1"/>
        <end position="19"/>
    </location>
</feature>
<organism evidence="2 3">
    <name type="scientific">Paenimyroides baculatum</name>
    <dbReference type="NCBI Taxonomy" id="2608000"/>
    <lineage>
        <taxon>Bacteria</taxon>
        <taxon>Pseudomonadati</taxon>
        <taxon>Bacteroidota</taxon>
        <taxon>Flavobacteriia</taxon>
        <taxon>Flavobacteriales</taxon>
        <taxon>Flavobacteriaceae</taxon>
        <taxon>Paenimyroides</taxon>
    </lineage>
</organism>
<evidence type="ECO:0000313" key="3">
    <source>
        <dbReference type="Proteomes" id="UP000325141"/>
    </source>
</evidence>
<accession>A0A5M6CPG7</accession>
<reference evidence="2 3" key="1">
    <citation type="submission" date="2019-09" db="EMBL/GenBank/DDBJ databases">
        <title>Genome sequence and assembly of Flavobacterium sp.</title>
        <authorList>
            <person name="Chhetri G."/>
        </authorList>
    </citation>
    <scope>NUCLEOTIDE SEQUENCE [LARGE SCALE GENOMIC DNA]</scope>
    <source>
        <strain evidence="2 3">SNL9</strain>
    </source>
</reference>
<keyword evidence="3" id="KW-1185">Reference proteome</keyword>
<protein>
    <recommendedName>
        <fullName evidence="4">DUF4369 domain-containing protein</fullName>
    </recommendedName>
</protein>
<feature type="chain" id="PRO_5024330793" description="DUF4369 domain-containing protein" evidence="1">
    <location>
        <begin position="20"/>
        <end position="307"/>
    </location>
</feature>
<keyword evidence="1" id="KW-0732">Signal</keyword>
<dbReference type="RefSeq" id="WP_150011037.1">
    <property type="nucleotide sequence ID" value="NZ_VWSG01000003.1"/>
</dbReference>
<dbReference type="AlphaFoldDB" id="A0A5M6CPG7"/>
<gene>
    <name evidence="2" type="ORF">F0460_05390</name>
</gene>
<proteinExistence type="predicted"/>
<evidence type="ECO:0000256" key="1">
    <source>
        <dbReference type="SAM" id="SignalP"/>
    </source>
</evidence>
<dbReference type="Proteomes" id="UP000325141">
    <property type="component" value="Unassembled WGS sequence"/>
</dbReference>
<name>A0A5M6CPG7_9FLAO</name>
<evidence type="ECO:0000313" key="2">
    <source>
        <dbReference type="EMBL" id="KAA5535872.1"/>
    </source>
</evidence>